<dbReference type="InterPro" id="IPR031107">
    <property type="entry name" value="Small_HSP"/>
</dbReference>
<sequence length="147" mass="16257">MSEKAVSNPSVRVADPVEQIFDAVLPGFFRPLQGSTAAARPNVAHLDVIDRDNEIVVKAEIAGVDKDKLDIQVHGNQVYISGSKEEDSSKEEGKYIYRERRYGEFARTIQLPVDVDASQSKAAYKDGVLELTLPKAESAKRRKIAVE</sequence>
<evidence type="ECO:0000313" key="4">
    <source>
        <dbReference type="EMBL" id="MBU2787151.1"/>
    </source>
</evidence>
<comment type="similarity">
    <text evidence="1 2">Belongs to the small heat shock protein (HSP20) family.</text>
</comment>
<dbReference type="AlphaFoldDB" id="A0AAE2YNL9"/>
<dbReference type="SUPFAM" id="SSF49764">
    <property type="entry name" value="HSP20-like chaperones"/>
    <property type="match status" value="1"/>
</dbReference>
<evidence type="ECO:0000256" key="2">
    <source>
        <dbReference type="RuleBase" id="RU003616"/>
    </source>
</evidence>
<dbReference type="Proteomes" id="UP001197378">
    <property type="component" value="Unassembled WGS sequence"/>
</dbReference>
<keyword evidence="5" id="KW-1185">Reference proteome</keyword>
<proteinExistence type="inferred from homology"/>
<dbReference type="EMBL" id="JAAXYO010000036">
    <property type="protein sequence ID" value="MBU2787151.1"/>
    <property type="molecule type" value="Genomic_DNA"/>
</dbReference>
<feature type="domain" description="SHSP" evidence="3">
    <location>
        <begin position="34"/>
        <end position="147"/>
    </location>
</feature>
<name>A0AAE2YNL9_9PROT</name>
<dbReference type="CDD" id="cd06464">
    <property type="entry name" value="ACD_sHsps-like"/>
    <property type="match status" value="1"/>
</dbReference>
<dbReference type="RefSeq" id="WP_215872180.1">
    <property type="nucleotide sequence ID" value="NZ_JAAXYO010000036.1"/>
</dbReference>
<dbReference type="PANTHER" id="PTHR11527">
    <property type="entry name" value="HEAT-SHOCK PROTEIN 20 FAMILY MEMBER"/>
    <property type="match status" value="1"/>
</dbReference>
<accession>A0AAE2YNL9</accession>
<evidence type="ECO:0000256" key="1">
    <source>
        <dbReference type="PROSITE-ProRule" id="PRU00285"/>
    </source>
</evidence>
<protein>
    <submittedName>
        <fullName evidence="4">Hsp20/alpha crystallin family protein</fullName>
    </submittedName>
</protein>
<dbReference type="Pfam" id="PF00011">
    <property type="entry name" value="HSP20"/>
    <property type="match status" value="1"/>
</dbReference>
<dbReference type="InterPro" id="IPR008978">
    <property type="entry name" value="HSP20-like_chaperone"/>
</dbReference>
<reference evidence="4" key="1">
    <citation type="journal article" date="2021" name="ISME J.">
        <title>Genomic evolution of the class Acidithiobacillia: deep-branching Proteobacteria living in extreme acidic conditions.</title>
        <authorList>
            <person name="Moya-Beltran A."/>
            <person name="Beard S."/>
            <person name="Rojas-Villalobos C."/>
            <person name="Issotta F."/>
            <person name="Gallardo Y."/>
            <person name="Ulloa R."/>
            <person name="Giaveno A."/>
            <person name="Degli Esposti M."/>
            <person name="Johnson D.B."/>
            <person name="Quatrini R."/>
        </authorList>
    </citation>
    <scope>NUCLEOTIDE SEQUENCE</scope>
    <source>
        <strain evidence="4">VAN18-1</strain>
    </source>
</reference>
<dbReference type="InterPro" id="IPR002068">
    <property type="entry name" value="A-crystallin/Hsp20_dom"/>
</dbReference>
<dbReference type="Gene3D" id="2.60.40.790">
    <property type="match status" value="1"/>
</dbReference>
<dbReference type="PROSITE" id="PS01031">
    <property type="entry name" value="SHSP"/>
    <property type="match status" value="1"/>
</dbReference>
<comment type="caution">
    <text evidence="4">The sequence shown here is derived from an EMBL/GenBank/DDBJ whole genome shotgun (WGS) entry which is preliminary data.</text>
</comment>
<evidence type="ECO:0000313" key="5">
    <source>
        <dbReference type="Proteomes" id="UP001197378"/>
    </source>
</evidence>
<evidence type="ECO:0000259" key="3">
    <source>
        <dbReference type="PROSITE" id="PS01031"/>
    </source>
</evidence>
<gene>
    <name evidence="4" type="ORF">HFQ13_02810</name>
</gene>
<organism evidence="4 5">
    <name type="scientific">Igneacidithiobacillus copahuensis</name>
    <dbReference type="NCBI Taxonomy" id="2724909"/>
    <lineage>
        <taxon>Bacteria</taxon>
        <taxon>Pseudomonadati</taxon>
        <taxon>Pseudomonadota</taxon>
        <taxon>Acidithiobacillia</taxon>
        <taxon>Acidithiobacillales</taxon>
        <taxon>Acidithiobacillaceae</taxon>
        <taxon>Igneacidithiobacillus</taxon>
    </lineage>
</organism>